<reference evidence="7" key="2">
    <citation type="submission" date="2020-05" db="UniProtKB">
        <authorList>
            <consortium name="EnsemblMetazoa"/>
        </authorList>
    </citation>
    <scope>IDENTIFICATION</scope>
    <source>
        <strain evidence="7">wikel</strain>
    </source>
</reference>
<feature type="domain" description="WxxW" evidence="5">
    <location>
        <begin position="90"/>
        <end position="145"/>
    </location>
</feature>
<dbReference type="Proteomes" id="UP000001555">
    <property type="component" value="Unassembled WGS sequence"/>
</dbReference>
<dbReference type="EMBL" id="ABJB011105762">
    <property type="status" value="NOT_ANNOTATED_CDS"/>
    <property type="molecule type" value="Genomic_DNA"/>
</dbReference>
<feature type="domain" description="WxxW" evidence="5">
    <location>
        <begin position="171"/>
        <end position="194"/>
    </location>
</feature>
<dbReference type="AlphaFoldDB" id="B7PQH1"/>
<gene>
    <name evidence="6" type="ORF">IscW_ISCW006491</name>
</gene>
<dbReference type="Pfam" id="PF13330">
    <property type="entry name" value="Mucin2_WxxW"/>
    <property type="match status" value="2"/>
</dbReference>
<evidence type="ECO:0000256" key="2">
    <source>
        <dbReference type="ARBA" id="ARBA00022525"/>
    </source>
</evidence>
<reference evidence="6 8" key="1">
    <citation type="submission" date="2008-03" db="EMBL/GenBank/DDBJ databases">
        <title>Annotation of Ixodes scapularis.</title>
        <authorList>
            <consortium name="Ixodes scapularis Genome Project Consortium"/>
            <person name="Caler E."/>
            <person name="Hannick L.I."/>
            <person name="Bidwell S."/>
            <person name="Joardar V."/>
            <person name="Thiagarajan M."/>
            <person name="Amedeo P."/>
            <person name="Galinsky K.J."/>
            <person name="Schobel S."/>
            <person name="Inman J."/>
            <person name="Hostetler J."/>
            <person name="Miller J."/>
            <person name="Hammond M."/>
            <person name="Megy K."/>
            <person name="Lawson D."/>
            <person name="Kodira C."/>
            <person name="Sutton G."/>
            <person name="Meyer J."/>
            <person name="Hill C.A."/>
            <person name="Birren B."/>
            <person name="Nene V."/>
            <person name="Collins F."/>
            <person name="Alarcon-Chaidez F."/>
            <person name="Wikel S."/>
            <person name="Strausberg R."/>
        </authorList>
    </citation>
    <scope>NUCLEOTIDE SEQUENCE [LARGE SCALE GENOMIC DNA]</scope>
    <source>
        <strain evidence="8">Wikel</strain>
        <strain evidence="6">Wikel colony</strain>
    </source>
</reference>
<accession>B7PQH1</accession>
<dbReference type="VEuPathDB" id="VectorBase:ISCI006491"/>
<evidence type="ECO:0000313" key="7">
    <source>
        <dbReference type="EnsemblMetazoa" id="ISCW006491-PA"/>
    </source>
</evidence>
<organism>
    <name type="scientific">Ixodes scapularis</name>
    <name type="common">Black-legged tick</name>
    <name type="synonym">Deer tick</name>
    <dbReference type="NCBI Taxonomy" id="6945"/>
    <lineage>
        <taxon>Eukaryota</taxon>
        <taxon>Metazoa</taxon>
        <taxon>Ecdysozoa</taxon>
        <taxon>Arthropoda</taxon>
        <taxon>Chelicerata</taxon>
        <taxon>Arachnida</taxon>
        <taxon>Acari</taxon>
        <taxon>Parasitiformes</taxon>
        <taxon>Ixodida</taxon>
        <taxon>Ixodoidea</taxon>
        <taxon>Ixodidae</taxon>
        <taxon>Ixodinae</taxon>
        <taxon>Ixodes</taxon>
    </lineage>
</organism>
<keyword evidence="8" id="KW-1185">Reference proteome</keyword>
<dbReference type="InParanoid" id="B7PQH1"/>
<dbReference type="OrthoDB" id="6481432at2759"/>
<keyword evidence="2" id="KW-0964">Secreted</keyword>
<dbReference type="EnsemblMetazoa" id="ISCW006491-RA">
    <property type="protein sequence ID" value="ISCW006491-PA"/>
    <property type="gene ID" value="ISCW006491"/>
</dbReference>
<evidence type="ECO:0000256" key="4">
    <source>
        <dbReference type="ARBA" id="ARBA00023180"/>
    </source>
</evidence>
<dbReference type="EMBL" id="ABJB010196644">
    <property type="status" value="NOT_ANNOTATED_CDS"/>
    <property type="molecule type" value="Genomic_DNA"/>
</dbReference>
<sequence length="217" mass="23642">MPGCPPKTCETLSVSGRLEELCGNGTTCQEGCRPKPCPPGYVFDNERDMNCVREAHCKVPCKEIYGKLYLEGERIADERIAEPCESCGYCGPRSFVDIECRVTPSEVAAMKAGQSVTCELPRGLACYHRDQAEGTCLDYEVRLLCDCVPSREPGHGTETGTSGGAACIPGWSPFFDFDNPSSGEGDIESPDDYAEKYGITFTTLYAFNSALTIRNLI</sequence>
<evidence type="ECO:0000256" key="1">
    <source>
        <dbReference type="ARBA" id="ARBA00004613"/>
    </source>
</evidence>
<dbReference type="HOGENOM" id="CLU_1273485_0_0_1"/>
<dbReference type="VEuPathDB" id="VectorBase:ISCP_000244"/>
<dbReference type="EMBL" id="DS764992">
    <property type="protein sequence ID" value="EEC08843.1"/>
    <property type="molecule type" value="Genomic_DNA"/>
</dbReference>
<keyword evidence="4" id="KW-0325">Glycoprotein</keyword>
<evidence type="ECO:0000313" key="8">
    <source>
        <dbReference type="Proteomes" id="UP000001555"/>
    </source>
</evidence>
<dbReference type="VEuPathDB" id="VectorBase:ISCW006491"/>
<evidence type="ECO:0000259" key="5">
    <source>
        <dbReference type="Pfam" id="PF13330"/>
    </source>
</evidence>
<dbReference type="GO" id="GO:0005576">
    <property type="term" value="C:extracellular region"/>
    <property type="evidence" value="ECO:0007669"/>
    <property type="project" value="UniProtKB-SubCell"/>
</dbReference>
<comment type="subcellular location">
    <subcellularLocation>
        <location evidence="1">Secreted</location>
    </subcellularLocation>
</comment>
<name>B7PQH1_IXOSC</name>
<dbReference type="EMBL" id="ABJB010114243">
    <property type="status" value="NOT_ANNOTATED_CDS"/>
    <property type="molecule type" value="Genomic_DNA"/>
</dbReference>
<dbReference type="PaxDb" id="6945-B7PQH1"/>
<evidence type="ECO:0000256" key="3">
    <source>
        <dbReference type="ARBA" id="ARBA00022729"/>
    </source>
</evidence>
<proteinExistence type="predicted"/>
<keyword evidence="3" id="KW-0732">Signal</keyword>
<evidence type="ECO:0000313" key="6">
    <source>
        <dbReference type="EMBL" id="EEC08843.1"/>
    </source>
</evidence>
<dbReference type="EMBL" id="ABJB010433628">
    <property type="status" value="NOT_ANNOTATED_CDS"/>
    <property type="molecule type" value="Genomic_DNA"/>
</dbReference>
<dbReference type="EMBL" id="ABJB010056752">
    <property type="status" value="NOT_ANNOTATED_CDS"/>
    <property type="molecule type" value="Genomic_DNA"/>
</dbReference>
<protein>
    <recommendedName>
        <fullName evidence="5">WxxW domain-containing protein</fullName>
    </recommendedName>
</protein>
<dbReference type="STRING" id="6945.B7PQH1"/>
<dbReference type="InterPro" id="IPR025155">
    <property type="entry name" value="WxxW_domain"/>
</dbReference>